<protein>
    <submittedName>
        <fullName evidence="4">Uncharacterized protein</fullName>
    </submittedName>
</protein>
<feature type="repeat" description="TPR" evidence="1">
    <location>
        <begin position="487"/>
        <end position="520"/>
    </location>
</feature>
<organism evidence="4 5">
    <name type="scientific">Thermoanaerobaculum aquaticum</name>
    <dbReference type="NCBI Taxonomy" id="1312852"/>
    <lineage>
        <taxon>Bacteria</taxon>
        <taxon>Pseudomonadati</taxon>
        <taxon>Acidobacteriota</taxon>
        <taxon>Thermoanaerobaculia</taxon>
        <taxon>Thermoanaerobaculales</taxon>
        <taxon>Thermoanaerobaculaceae</taxon>
        <taxon>Thermoanaerobaculum</taxon>
    </lineage>
</organism>
<dbReference type="PANTHER" id="PTHR12558:SF13">
    <property type="entry name" value="CELL DIVISION CYCLE PROTEIN 27 HOMOLOG"/>
    <property type="match status" value="1"/>
</dbReference>
<evidence type="ECO:0000256" key="1">
    <source>
        <dbReference type="PROSITE-ProRule" id="PRU00339"/>
    </source>
</evidence>
<gene>
    <name evidence="4" type="ORF">EG19_11855</name>
</gene>
<accession>A0A062XPB1</accession>
<feature type="region of interest" description="Disordered" evidence="2">
    <location>
        <begin position="621"/>
        <end position="643"/>
    </location>
</feature>
<dbReference type="SMART" id="SM00028">
    <property type="entry name" value="TPR"/>
    <property type="match status" value="9"/>
</dbReference>
<evidence type="ECO:0000313" key="5">
    <source>
        <dbReference type="Proteomes" id="UP000027284"/>
    </source>
</evidence>
<sequence length="643" mass="70132">MTAEVFVGKAWAVVALVLVLSACQTVAPGAVDQGEKVLSLVAQAQFELAEGRVEKGLALFAEAVRLDPRSAELREEYGLALASAGLREQALSELRKAATLSSEGEAVLGLLAAQGAGSREDLQEAVVHLEKGQAFAPYADRVRQSLIEAYLRLGQGAKAWAQVEPLLAEHPESPWLHLVAGQALRQLGRFSEAEGHLQKARGVPEFSAQATGELVEVLAQQGKFKEAAALVGEAVRQGGAPTLPGLVRWATLLVRAREEAKAVEVLDEALSRDPNFTDALILRAAVAFRQGKADEAEHFYRRALAASPDDPDALLGLARLYLELRRFDEARPLLVKAREVVQQHEDALPGAIAEVAEEQAALELVARAYDRALPFLQELAKKPLERRGLALWAEYFRAQERWSEGLAFFKNASAVEDPQTLRLLRSIKAEFLLFAGSREEALAELAAMAGGELEDARAAVGTAMRSKLYKEAVAWAKKALERFPGDGELTFSLAAALERSGQFAEAEKTFRLLLASDPENASALNYLGYMFADRGENLTEAKELIEKAVALDPLSGAYLDSLGWVYFRLGDWDRAEKYLTEAATLEPFDPTVHEHLGDLFQARGQVEKARASWQRALELKPDEEGQEERIKAKLAGLPHAPAP</sequence>
<dbReference type="InterPro" id="IPR019734">
    <property type="entry name" value="TPR_rpt"/>
</dbReference>
<dbReference type="InterPro" id="IPR011990">
    <property type="entry name" value="TPR-like_helical_dom_sf"/>
</dbReference>
<dbReference type="Pfam" id="PF14559">
    <property type="entry name" value="TPR_19"/>
    <property type="match status" value="2"/>
</dbReference>
<reference evidence="4 5" key="1">
    <citation type="submission" date="2014-04" db="EMBL/GenBank/DDBJ databases">
        <title>The Genome Sequence of Thermoanaerobaculum aquaticum MP-01, The First Cultivated Group 23 Acidobacterium.</title>
        <authorList>
            <person name="Stamps B.W."/>
            <person name="Losey N.A."/>
            <person name="Lawson P.A."/>
            <person name="Stevenson B.S."/>
        </authorList>
    </citation>
    <scope>NUCLEOTIDE SEQUENCE [LARGE SCALE GENOMIC DNA]</scope>
    <source>
        <strain evidence="4 5">MP-01</strain>
    </source>
</reference>
<dbReference type="PROSITE" id="PS50005">
    <property type="entry name" value="TPR"/>
    <property type="match status" value="4"/>
</dbReference>
<dbReference type="STRING" id="1312852.EG19_11855"/>
<dbReference type="AlphaFoldDB" id="A0A062XPB1"/>
<feature type="chain" id="PRO_5001616397" evidence="3">
    <location>
        <begin position="28"/>
        <end position="643"/>
    </location>
</feature>
<feature type="signal peptide" evidence="3">
    <location>
        <begin position="1"/>
        <end position="27"/>
    </location>
</feature>
<keyword evidence="5" id="KW-1185">Reference proteome</keyword>
<dbReference type="PANTHER" id="PTHR12558">
    <property type="entry name" value="CELL DIVISION CYCLE 16,23,27"/>
    <property type="match status" value="1"/>
</dbReference>
<feature type="compositionally biased region" description="Basic and acidic residues" evidence="2">
    <location>
        <begin position="621"/>
        <end position="631"/>
    </location>
</feature>
<dbReference type="Gene3D" id="1.25.40.10">
    <property type="entry name" value="Tetratricopeptide repeat domain"/>
    <property type="match status" value="3"/>
</dbReference>
<dbReference type="EMBL" id="JMFG01000008">
    <property type="protein sequence ID" value="KDA54402.1"/>
    <property type="molecule type" value="Genomic_DNA"/>
</dbReference>
<proteinExistence type="predicted"/>
<dbReference type="Pfam" id="PF13432">
    <property type="entry name" value="TPR_16"/>
    <property type="match status" value="3"/>
</dbReference>
<feature type="repeat" description="TPR" evidence="1">
    <location>
        <begin position="590"/>
        <end position="623"/>
    </location>
</feature>
<evidence type="ECO:0000256" key="2">
    <source>
        <dbReference type="SAM" id="MobiDB-lite"/>
    </source>
</evidence>
<evidence type="ECO:0000256" key="3">
    <source>
        <dbReference type="SAM" id="SignalP"/>
    </source>
</evidence>
<keyword evidence="1" id="KW-0802">TPR repeat</keyword>
<dbReference type="Proteomes" id="UP000027284">
    <property type="component" value="Unassembled WGS sequence"/>
</dbReference>
<dbReference type="SUPFAM" id="SSF48452">
    <property type="entry name" value="TPR-like"/>
    <property type="match status" value="2"/>
</dbReference>
<name>A0A062XPB1_9BACT</name>
<evidence type="ECO:0000313" key="4">
    <source>
        <dbReference type="EMBL" id="KDA54402.1"/>
    </source>
</evidence>
<keyword evidence="3" id="KW-0732">Signal</keyword>
<feature type="repeat" description="TPR" evidence="1">
    <location>
        <begin position="277"/>
        <end position="310"/>
    </location>
</feature>
<comment type="caution">
    <text evidence="4">The sequence shown here is derived from an EMBL/GenBank/DDBJ whole genome shotgun (WGS) entry which is preliminary data.</text>
</comment>
<feature type="repeat" description="TPR" evidence="1">
    <location>
        <begin position="556"/>
        <end position="589"/>
    </location>
</feature>